<name>A0ABU6J1N1_9ACTN</name>
<reference evidence="1 2" key="1">
    <citation type="submission" date="2024-01" db="EMBL/GenBank/DDBJ databases">
        <title>novel species in genus Adlercreutzia.</title>
        <authorList>
            <person name="Liu X."/>
        </authorList>
    </citation>
    <scope>NUCLEOTIDE SEQUENCE [LARGE SCALE GENOMIC DNA]</scope>
    <source>
        <strain evidence="1 2">R22</strain>
    </source>
</reference>
<evidence type="ECO:0000313" key="2">
    <source>
        <dbReference type="Proteomes" id="UP001343724"/>
    </source>
</evidence>
<organism evidence="1 2">
    <name type="scientific">Adlercreutzia shanghongiae</name>
    <dbReference type="NCBI Taxonomy" id="3111773"/>
    <lineage>
        <taxon>Bacteria</taxon>
        <taxon>Bacillati</taxon>
        <taxon>Actinomycetota</taxon>
        <taxon>Coriobacteriia</taxon>
        <taxon>Eggerthellales</taxon>
        <taxon>Eggerthellaceae</taxon>
        <taxon>Adlercreutzia</taxon>
    </lineage>
</organism>
<protein>
    <submittedName>
        <fullName evidence="1">Uncharacterized protein</fullName>
    </submittedName>
</protein>
<dbReference type="RefSeq" id="WP_326441831.1">
    <property type="nucleotide sequence ID" value="NZ_JAYMFH010000028.1"/>
</dbReference>
<evidence type="ECO:0000313" key="1">
    <source>
        <dbReference type="EMBL" id="MEC4295994.1"/>
    </source>
</evidence>
<keyword evidence="2" id="KW-1185">Reference proteome</keyword>
<gene>
    <name evidence="1" type="ORF">VJ920_11840</name>
</gene>
<proteinExistence type="predicted"/>
<dbReference type="EMBL" id="JAYMFH010000028">
    <property type="protein sequence ID" value="MEC4295994.1"/>
    <property type="molecule type" value="Genomic_DNA"/>
</dbReference>
<dbReference type="Proteomes" id="UP001343724">
    <property type="component" value="Unassembled WGS sequence"/>
</dbReference>
<comment type="caution">
    <text evidence="1">The sequence shown here is derived from an EMBL/GenBank/DDBJ whole genome shotgun (WGS) entry which is preliminary data.</text>
</comment>
<sequence length="57" mass="6579">MDDEDRQTLTLMFGELIRERGLAGAGTACAEWHYRFRKAGWRESESDLLFVRMEVAG</sequence>
<accession>A0ABU6J1N1</accession>